<protein>
    <submittedName>
        <fullName evidence="3">Uncharacterized protein</fullName>
    </submittedName>
</protein>
<evidence type="ECO:0000313" key="4">
    <source>
        <dbReference type="EMBL" id="MDN7129150.1"/>
    </source>
</evidence>
<accession>A0AAW7QXS7</accession>
<dbReference type="PROSITE" id="PS51257">
    <property type="entry name" value="PROKAR_LIPOPROTEIN"/>
    <property type="match status" value="1"/>
</dbReference>
<dbReference type="Proteomes" id="UP001169492">
    <property type="component" value="Unassembled WGS sequence"/>
</dbReference>
<proteinExistence type="predicted"/>
<name>A0AAW7QXS7_9GAMM</name>
<dbReference type="Proteomes" id="UP001169491">
    <property type="component" value="Unassembled WGS sequence"/>
</dbReference>
<evidence type="ECO:0000256" key="1">
    <source>
        <dbReference type="SAM" id="MobiDB-lite"/>
    </source>
</evidence>
<organism evidence="3 6">
    <name type="scientific">Pseudidiomarina terrestris</name>
    <dbReference type="NCBI Taxonomy" id="2820060"/>
    <lineage>
        <taxon>Bacteria</taxon>
        <taxon>Pseudomonadati</taxon>
        <taxon>Pseudomonadota</taxon>
        <taxon>Gammaproteobacteria</taxon>
        <taxon>Alteromonadales</taxon>
        <taxon>Idiomarinaceae</taxon>
        <taxon>Pseudidiomarina</taxon>
    </lineage>
</organism>
<evidence type="ECO:0000313" key="3">
    <source>
        <dbReference type="EMBL" id="MDN7124559.1"/>
    </source>
</evidence>
<evidence type="ECO:0000256" key="2">
    <source>
        <dbReference type="SAM" id="SignalP"/>
    </source>
</evidence>
<reference evidence="5 6" key="1">
    <citation type="submission" date="2021-03" db="EMBL/GenBank/DDBJ databases">
        <title>Pseudidiomarina terrestris, a new bacterium isolated from saline soil.</title>
        <authorList>
            <person name="Galisteo C."/>
            <person name="De La Haba R."/>
            <person name="Sanchez-Porro C."/>
            <person name="Ventosa A."/>
        </authorList>
    </citation>
    <scope>NUCLEOTIDE SEQUENCE [LARGE SCALE GENOMIC DNA]</scope>
    <source>
        <strain evidence="3 6">1APP75-32.1</strain>
        <strain evidence="5">1APR75-15</strain>
        <strain evidence="4">1ASR75-15</strain>
    </source>
</reference>
<comment type="caution">
    <text evidence="3">The sequence shown here is derived from an EMBL/GenBank/DDBJ whole genome shotgun (WGS) entry which is preliminary data.</text>
</comment>
<dbReference type="AlphaFoldDB" id="A0AAW7QXS7"/>
<keyword evidence="5" id="KW-1185">Reference proteome</keyword>
<keyword evidence="2" id="KW-0732">Signal</keyword>
<dbReference type="EMBL" id="JAGGJC010000001">
    <property type="protein sequence ID" value="MDN7129150.1"/>
    <property type="molecule type" value="Genomic_DNA"/>
</dbReference>
<sequence length="93" mass="9823">MNLRTTLTTLLVVTAALALAGCNNEVKRAETPPPPPTGGGDDSTSFRILVRDAYAQESTAAPITVNDKDIDFDVLDTAEFDDLIASGTINGRD</sequence>
<dbReference type="EMBL" id="JAGGJB010000003">
    <property type="protein sequence ID" value="MDN7124559.1"/>
    <property type="molecule type" value="Genomic_DNA"/>
</dbReference>
<dbReference type="RefSeq" id="WP_301719719.1">
    <property type="nucleotide sequence ID" value="NZ_JAGGJB010000003.1"/>
</dbReference>
<feature type="chain" id="PRO_5043667218" evidence="2">
    <location>
        <begin position="21"/>
        <end position="93"/>
    </location>
</feature>
<feature type="signal peptide" evidence="2">
    <location>
        <begin position="1"/>
        <end position="20"/>
    </location>
</feature>
<evidence type="ECO:0000313" key="5">
    <source>
        <dbReference type="Proteomes" id="UP001169491"/>
    </source>
</evidence>
<evidence type="ECO:0000313" key="6">
    <source>
        <dbReference type="Proteomes" id="UP001169492"/>
    </source>
</evidence>
<feature type="region of interest" description="Disordered" evidence="1">
    <location>
        <begin position="24"/>
        <end position="44"/>
    </location>
</feature>
<gene>
    <name evidence="3" type="ORF">J6I90_06665</name>
    <name evidence="4" type="ORF">J6I92_04640</name>
</gene>